<dbReference type="EMBL" id="OW150024">
    <property type="protein sequence ID" value="CAH2030979.1"/>
    <property type="molecule type" value="Genomic_DNA"/>
</dbReference>
<evidence type="ECO:0000256" key="5">
    <source>
        <dbReference type="ARBA" id="ARBA00022519"/>
    </source>
</evidence>
<keyword evidence="16" id="KW-1185">Reference proteome</keyword>
<feature type="transmembrane region" description="Helical" evidence="12">
    <location>
        <begin position="12"/>
        <end position="31"/>
    </location>
</feature>
<sequence length="549" mass="58121">MNISLKMKLFGMTSLMMLLMAVVGGIGLAGFRQSNQELERVFQVNMKNATLLSKIDGLLRASRIQMLLALQHDPSNEFSKLHDHETSLHIELTRKYAGEIAALWNDYYGRIDAAQTRALADAYQKDRQTFHQEGIEPVIAAVEGGDFKEAYHITINTINPTIQKANRSLDALMQHEVSQAEQAHTKSQKKYSLLRTAIIGSILVALVCGFGAGFVIASSIGRSSIELKSAAEKLAGGNLTVRADVSSGDELGVIGQSFNKIADTLQTVMERVRSSSGALTAAAAELRSNAEQIATGAEHVAAQATSVATAGEEMAATSNEIAGSCGMAAERADQACTAATNGVRIVQLTVEGMARIAGKVQDSAKTVESLGERSDQIGQIIGTIEDIADQTNLLALNAAIEAARAGEQGRGFAVVADEVRALAERTTRATREIGEMIKAIQGETRNAVAAMEDGVREVDQGTSDAARSGEALQQILAQVNDVTQQIGQIATAAEEQTATTGEISGNMQKITEVVQDTAGGAQRTAAAAARLSGLAQDLEAIVAQFRLNP</sequence>
<reference evidence="15 16" key="1">
    <citation type="submission" date="2022-03" db="EMBL/GenBank/DDBJ databases">
        <authorList>
            <person name="Koch H."/>
        </authorList>
    </citation>
    <scope>NUCLEOTIDE SEQUENCE [LARGE SCALE GENOMIC DNA]</scope>
    <source>
        <strain evidence="15 16">G1</strain>
    </source>
</reference>
<dbReference type="Gene3D" id="1.10.287.950">
    <property type="entry name" value="Methyl-accepting chemotaxis protein"/>
    <property type="match status" value="1"/>
</dbReference>
<accession>A0ABM9D9C1</accession>
<dbReference type="PRINTS" id="PR00260">
    <property type="entry name" value="CHEMTRNSDUCR"/>
</dbReference>
<protein>
    <submittedName>
        <fullName evidence="15">Chemotaxis protein</fullName>
    </submittedName>
</protein>
<evidence type="ECO:0000256" key="4">
    <source>
        <dbReference type="ARBA" id="ARBA00022500"/>
    </source>
</evidence>
<dbReference type="Pfam" id="PF00015">
    <property type="entry name" value="MCPsignal"/>
    <property type="match status" value="1"/>
</dbReference>
<evidence type="ECO:0000256" key="2">
    <source>
        <dbReference type="ARBA" id="ARBA00022475"/>
    </source>
</evidence>
<dbReference type="PROSITE" id="PS50885">
    <property type="entry name" value="HAMP"/>
    <property type="match status" value="1"/>
</dbReference>
<evidence type="ECO:0000256" key="9">
    <source>
        <dbReference type="ARBA" id="ARBA00023224"/>
    </source>
</evidence>
<feature type="transmembrane region" description="Helical" evidence="12">
    <location>
        <begin position="193"/>
        <end position="217"/>
    </location>
</feature>
<dbReference type="PROSITE" id="PS50111">
    <property type="entry name" value="CHEMOTAXIS_TRANSDUC_2"/>
    <property type="match status" value="1"/>
</dbReference>
<dbReference type="InterPro" id="IPR004089">
    <property type="entry name" value="MCPsignal_dom"/>
</dbReference>
<evidence type="ECO:0000256" key="1">
    <source>
        <dbReference type="ARBA" id="ARBA00004429"/>
    </source>
</evidence>
<dbReference type="Pfam" id="PF02203">
    <property type="entry name" value="TarH"/>
    <property type="match status" value="1"/>
</dbReference>
<evidence type="ECO:0000313" key="15">
    <source>
        <dbReference type="EMBL" id="CAH2030979.1"/>
    </source>
</evidence>
<dbReference type="PANTHER" id="PTHR32089">
    <property type="entry name" value="METHYL-ACCEPTING CHEMOTAXIS PROTEIN MCPB"/>
    <property type="match status" value="1"/>
</dbReference>
<dbReference type="PANTHER" id="PTHR32089:SF112">
    <property type="entry name" value="LYSOZYME-LIKE PROTEIN-RELATED"/>
    <property type="match status" value="1"/>
</dbReference>
<keyword evidence="5" id="KW-0997">Cell inner membrane</keyword>
<evidence type="ECO:0000256" key="6">
    <source>
        <dbReference type="ARBA" id="ARBA00022692"/>
    </source>
</evidence>
<dbReference type="SMART" id="SM00304">
    <property type="entry name" value="HAMP"/>
    <property type="match status" value="2"/>
</dbReference>
<evidence type="ECO:0000256" key="11">
    <source>
        <dbReference type="PROSITE-ProRule" id="PRU00284"/>
    </source>
</evidence>
<organism evidence="15 16">
    <name type="scientific">Trichlorobacter ammonificans</name>
    <dbReference type="NCBI Taxonomy" id="2916410"/>
    <lineage>
        <taxon>Bacteria</taxon>
        <taxon>Pseudomonadati</taxon>
        <taxon>Thermodesulfobacteriota</taxon>
        <taxon>Desulfuromonadia</taxon>
        <taxon>Geobacterales</taxon>
        <taxon>Geobacteraceae</taxon>
        <taxon>Trichlorobacter</taxon>
    </lineage>
</organism>
<evidence type="ECO:0000256" key="7">
    <source>
        <dbReference type="ARBA" id="ARBA00022989"/>
    </source>
</evidence>
<keyword evidence="4" id="KW-0145">Chemotaxis</keyword>
<name>A0ABM9D9C1_9BACT</name>
<dbReference type="InterPro" id="IPR003660">
    <property type="entry name" value="HAMP_dom"/>
</dbReference>
<dbReference type="RefSeq" id="WP_305731845.1">
    <property type="nucleotide sequence ID" value="NZ_OW150024.1"/>
</dbReference>
<evidence type="ECO:0000259" key="14">
    <source>
        <dbReference type="PROSITE" id="PS50885"/>
    </source>
</evidence>
<comment type="subcellular location">
    <subcellularLocation>
        <location evidence="1">Cell inner membrane</location>
        <topology evidence="1">Multi-pass membrane protein</topology>
    </subcellularLocation>
</comment>
<gene>
    <name evidence="15" type="ORF">GEAMG1_1165</name>
</gene>
<feature type="domain" description="HAMP" evidence="14">
    <location>
        <begin position="218"/>
        <end position="270"/>
    </location>
</feature>
<keyword evidence="2" id="KW-1003">Cell membrane</keyword>
<keyword evidence="8 12" id="KW-0472">Membrane</keyword>
<evidence type="ECO:0000256" key="10">
    <source>
        <dbReference type="ARBA" id="ARBA00029447"/>
    </source>
</evidence>
<dbReference type="CDD" id="cd11386">
    <property type="entry name" value="MCP_signal"/>
    <property type="match status" value="1"/>
</dbReference>
<dbReference type="SUPFAM" id="SSF58104">
    <property type="entry name" value="Methyl-accepting chemotaxis protein (MCP) signaling domain"/>
    <property type="match status" value="1"/>
</dbReference>
<proteinExistence type="inferred from homology"/>
<dbReference type="Pfam" id="PF00672">
    <property type="entry name" value="HAMP"/>
    <property type="match status" value="1"/>
</dbReference>
<evidence type="ECO:0000256" key="12">
    <source>
        <dbReference type="SAM" id="Phobius"/>
    </source>
</evidence>
<dbReference type="SMART" id="SM00283">
    <property type="entry name" value="MA"/>
    <property type="match status" value="1"/>
</dbReference>
<keyword evidence="9 11" id="KW-0807">Transducer</keyword>
<keyword evidence="7 12" id="KW-1133">Transmembrane helix</keyword>
<evidence type="ECO:0000256" key="3">
    <source>
        <dbReference type="ARBA" id="ARBA00022481"/>
    </source>
</evidence>
<evidence type="ECO:0000259" key="13">
    <source>
        <dbReference type="PROSITE" id="PS50111"/>
    </source>
</evidence>
<comment type="similarity">
    <text evidence="10">Belongs to the methyl-accepting chemotaxis (MCP) protein family.</text>
</comment>
<feature type="domain" description="Methyl-accepting transducer" evidence="13">
    <location>
        <begin position="275"/>
        <end position="511"/>
    </location>
</feature>
<keyword evidence="6 12" id="KW-0812">Transmembrane</keyword>
<evidence type="ECO:0000313" key="16">
    <source>
        <dbReference type="Proteomes" id="UP001295463"/>
    </source>
</evidence>
<keyword evidence="3" id="KW-0488">Methylation</keyword>
<dbReference type="InterPro" id="IPR004090">
    <property type="entry name" value="Chemotax_Me-accpt_rcpt"/>
</dbReference>
<evidence type="ECO:0000256" key="8">
    <source>
        <dbReference type="ARBA" id="ARBA00023136"/>
    </source>
</evidence>
<dbReference type="CDD" id="cd06225">
    <property type="entry name" value="HAMP"/>
    <property type="match status" value="1"/>
</dbReference>
<dbReference type="Proteomes" id="UP001295463">
    <property type="component" value="Chromosome"/>
</dbReference>
<dbReference type="InterPro" id="IPR003122">
    <property type="entry name" value="Tar_rcpt_lig-bd"/>
</dbReference>